<dbReference type="InterPro" id="IPR001623">
    <property type="entry name" value="DnaJ_domain"/>
</dbReference>
<keyword evidence="2" id="KW-1133">Transmembrane helix</keyword>
<organism evidence="4 5">
    <name type="scientific">Danionella cerebrum</name>
    <dbReference type="NCBI Taxonomy" id="2873325"/>
    <lineage>
        <taxon>Eukaryota</taxon>
        <taxon>Metazoa</taxon>
        <taxon>Chordata</taxon>
        <taxon>Craniata</taxon>
        <taxon>Vertebrata</taxon>
        <taxon>Euteleostomi</taxon>
        <taxon>Actinopterygii</taxon>
        <taxon>Neopterygii</taxon>
        <taxon>Teleostei</taxon>
        <taxon>Ostariophysi</taxon>
        <taxon>Cypriniformes</taxon>
        <taxon>Danionidae</taxon>
        <taxon>Danioninae</taxon>
        <taxon>Danionella</taxon>
    </lineage>
</organism>
<reference evidence="4 5" key="1">
    <citation type="journal article" date="2019" name="Sci. Data">
        <title>Hybrid genome assembly and annotation of Danionella translucida.</title>
        <authorList>
            <person name="Kadobianskyi M."/>
            <person name="Schulze L."/>
            <person name="Schuelke M."/>
            <person name="Judkewitz B."/>
        </authorList>
    </citation>
    <scope>NUCLEOTIDE SEQUENCE [LARGE SCALE GENOMIC DNA]</scope>
    <source>
        <strain evidence="4 5">Bolton</strain>
    </source>
</reference>
<dbReference type="EMBL" id="SRMA01025877">
    <property type="protein sequence ID" value="TRY90100.1"/>
    <property type="molecule type" value="Genomic_DNA"/>
</dbReference>
<keyword evidence="2" id="KW-0812">Transmembrane</keyword>
<evidence type="ECO:0000259" key="3">
    <source>
        <dbReference type="PROSITE" id="PS50076"/>
    </source>
</evidence>
<proteinExistence type="predicted"/>
<evidence type="ECO:0000313" key="4">
    <source>
        <dbReference type="EMBL" id="TRY90100.1"/>
    </source>
</evidence>
<dbReference type="PANTHER" id="PTHR44825">
    <property type="match status" value="1"/>
</dbReference>
<dbReference type="AlphaFoldDB" id="A0A553QJJ2"/>
<evidence type="ECO:0000256" key="1">
    <source>
        <dbReference type="SAM" id="MobiDB-lite"/>
    </source>
</evidence>
<feature type="transmembrane region" description="Helical" evidence="2">
    <location>
        <begin position="162"/>
        <end position="183"/>
    </location>
</feature>
<protein>
    <recommendedName>
        <fullName evidence="3">J domain-containing protein</fullName>
    </recommendedName>
</protein>
<comment type="caution">
    <text evidence="4">The sequence shown here is derived from an EMBL/GenBank/DDBJ whole genome shotgun (WGS) entry which is preliminary data.</text>
</comment>
<dbReference type="PANTHER" id="PTHR44825:SF1">
    <property type="entry name" value="DNAJ HOMOLOG SUBFAMILY C MEMBER 4"/>
    <property type="match status" value="1"/>
</dbReference>
<dbReference type="CDD" id="cd06257">
    <property type="entry name" value="DnaJ"/>
    <property type="match status" value="1"/>
</dbReference>
<name>A0A553QJJ2_9TELE</name>
<keyword evidence="5" id="KW-1185">Reference proteome</keyword>
<dbReference type="Gene3D" id="1.10.287.110">
    <property type="entry name" value="DnaJ domain"/>
    <property type="match status" value="1"/>
</dbReference>
<feature type="domain" description="J" evidence="3">
    <location>
        <begin position="31"/>
        <end position="105"/>
    </location>
</feature>
<dbReference type="STRING" id="623744.A0A553QJJ2"/>
<accession>A0A553QJJ2</accession>
<gene>
    <name evidence="4" type="ORF">DNTS_031597</name>
</gene>
<dbReference type="Proteomes" id="UP000316079">
    <property type="component" value="Unassembled WGS sequence"/>
</dbReference>
<feature type="compositionally biased region" description="Low complexity" evidence="1">
    <location>
        <begin position="115"/>
        <end position="128"/>
    </location>
</feature>
<feature type="region of interest" description="Disordered" evidence="1">
    <location>
        <begin position="103"/>
        <end position="129"/>
    </location>
</feature>
<evidence type="ECO:0000256" key="2">
    <source>
        <dbReference type="SAM" id="Phobius"/>
    </source>
</evidence>
<evidence type="ECO:0000313" key="5">
    <source>
        <dbReference type="Proteomes" id="UP000316079"/>
    </source>
</evidence>
<dbReference type="InterPro" id="IPR036869">
    <property type="entry name" value="J_dom_sf"/>
</dbReference>
<dbReference type="PROSITE" id="PS50076">
    <property type="entry name" value="DNAJ_2"/>
    <property type="match status" value="1"/>
</dbReference>
<dbReference type="SUPFAM" id="SSF46565">
    <property type="entry name" value="Chaperone J-domain"/>
    <property type="match status" value="1"/>
</dbReference>
<dbReference type="InterPro" id="IPR052763">
    <property type="entry name" value="DnaJ_C4"/>
</dbReference>
<sequence length="246" mass="28269">MGIMKAMPQPFVCKREKILINVVHFVRASCSWTSIFGSVGDVSGTVKVLSDSFQPVWHTGDEGASQLHPDMDPSNVRLHDQFVELNEAYRVLSKESSRRDYDITLRSKTGPDIRSSSTSTGAYSSPSSDEAAEARRYWGQFRQPPPQKDTPEERRKKKKLNICLVCGCVLIMILSAVAHTIVYRKLEVIHNNFMDEKDRTITKLYNEAKERARINGLQKQHEIFRQRHNALMERFKNPKDEDEKRS</sequence>
<dbReference type="Pfam" id="PF00226">
    <property type="entry name" value="DnaJ"/>
    <property type="match status" value="1"/>
</dbReference>
<keyword evidence="2" id="KW-0472">Membrane</keyword>
<dbReference type="OrthoDB" id="552049at2759"/>